<keyword evidence="5" id="KW-1185">Reference proteome</keyword>
<evidence type="ECO:0000256" key="1">
    <source>
        <dbReference type="SAM" id="MobiDB-lite"/>
    </source>
</evidence>
<dbReference type="EMBL" id="JAVHNR010000007">
    <property type="protein sequence ID" value="KAK6336871.1"/>
    <property type="molecule type" value="Genomic_DNA"/>
</dbReference>
<organism evidence="4 5">
    <name type="scientific">Orbilia javanica</name>
    <dbReference type="NCBI Taxonomy" id="47235"/>
    <lineage>
        <taxon>Eukaryota</taxon>
        <taxon>Fungi</taxon>
        <taxon>Dikarya</taxon>
        <taxon>Ascomycota</taxon>
        <taxon>Pezizomycotina</taxon>
        <taxon>Orbiliomycetes</taxon>
        <taxon>Orbiliales</taxon>
        <taxon>Orbiliaceae</taxon>
        <taxon>Orbilia</taxon>
    </lineage>
</organism>
<dbReference type="InterPro" id="IPR035994">
    <property type="entry name" value="Nucleoside_phosphorylase_sf"/>
</dbReference>
<evidence type="ECO:0000259" key="2">
    <source>
        <dbReference type="Pfam" id="PF01048"/>
    </source>
</evidence>
<dbReference type="SUPFAM" id="SSF53167">
    <property type="entry name" value="Purine and uridine phosphorylases"/>
    <property type="match status" value="1"/>
</dbReference>
<dbReference type="InterPro" id="IPR056002">
    <property type="entry name" value="DUF7580"/>
</dbReference>
<reference evidence="4 5" key="1">
    <citation type="submission" date="2019-10" db="EMBL/GenBank/DDBJ databases">
        <authorList>
            <person name="Palmer J.M."/>
        </authorList>
    </citation>
    <scope>NUCLEOTIDE SEQUENCE [LARGE SCALE GENOMIC DNA]</scope>
    <source>
        <strain evidence="4 5">TWF718</strain>
    </source>
</reference>
<dbReference type="Pfam" id="PF24476">
    <property type="entry name" value="DUF7580"/>
    <property type="match status" value="1"/>
</dbReference>
<feature type="compositionally biased region" description="Low complexity" evidence="1">
    <location>
        <begin position="625"/>
        <end position="639"/>
    </location>
</feature>
<comment type="caution">
    <text evidence="4">The sequence shown here is derived from an EMBL/GenBank/DDBJ whole genome shotgun (WGS) entry which is preliminary data.</text>
</comment>
<dbReference type="PANTHER" id="PTHR46082:SF6">
    <property type="entry name" value="AAA+ ATPASE DOMAIN-CONTAINING PROTEIN-RELATED"/>
    <property type="match status" value="1"/>
</dbReference>
<dbReference type="AlphaFoldDB" id="A0AAN8MZK7"/>
<dbReference type="Pfam" id="PF01048">
    <property type="entry name" value="PNP_UDP_1"/>
    <property type="match status" value="1"/>
</dbReference>
<dbReference type="GO" id="GO:0009116">
    <property type="term" value="P:nucleoside metabolic process"/>
    <property type="evidence" value="ECO:0007669"/>
    <property type="project" value="InterPro"/>
</dbReference>
<sequence length="1021" mass="112783">MAASEALGRVSLEWGILKSLRRHRPRLWNETKYRRLDLAKTSVAEVERQNSLDLLENGLRNIIMRDDLDALLDGGLDEAAMRQTQTHLESLCDFMDRNVADSDSLQDKVQGITGKYYRLHALLDQLPNTDWAFVMVSGTTRKLFRSISPKEDNKDIGKFNDFFNDLTRPSVADICFPAKAPPFDRASPDIDHQQDQLSATFDGLDVLLSQFKDSLKCQGHRVLLQLPGSNITPSSRQFRESRLELFLSTCGVPPLWLEGQLDTLSSTDNNDLYPIGSQLCDHIHTAREVGDRLYLTVSNKEIFIRDNSQCDNDEDKYSRFYAGKHPSKTLKELLEKGAFNSSIFGYSGVRFTENEKRSLAATLISNLALSLVSSRTIKCWDSDAIYFLAGPNGECIRGYPYALCVYHSKQDTNAKGPNETQQVGLALEDADFELLAKLLLEIRGWSLPSDIALLATIDNEMCKNLGNLPYLQAVRDCLQFRNLYQRHVKFKASKGQTVDAVAAVKHIISLIVRGVRVPIQQVSGHKRQLDDGENSGYAISSERSQLGVLAESRIRHSKSPFVPHYPDISNSQETQAPTKRVRFGCYQGGEQPGPIIGLPPDANVPQSYASPHARGYSPKFAPTEGSRTPPRSRSSGPPRKLSTTPDPLHASQNNVGGSFSNLMGGTPAPPVDNRGFEIAIICALALEVDAVEGFFDKHWDSEGYTYPKAPRDPNAYSTGAIGRHNVVLAHMPTMGKGSAASVAANCRSSFTGIKLALVVGICGAVPFKKGGEEILLGDTVISSGIIQYDFGRWYTNEFMRKNNPLDNLGGHNSEIQALLNKLQTRRNKKRLQEKTSEYLSNMCEELGDEAPYPGEDRLFESDYRHRHHISSGCVICAACKSASDPVCQAATDSNCDILGCDKTKLVSRNRLNQAPGGITVNGQASIHMPTIHFGLVASGDTVMKSGEVRDEIAAKENIIAFEMEGAGVWGNFPCLVIKGVCDYADSHKNKDWQNYAAVAAAACMKAFLEYWPKTSQESTCF</sequence>
<name>A0AAN8MZK7_9PEZI</name>
<evidence type="ECO:0000313" key="4">
    <source>
        <dbReference type="EMBL" id="KAK6336871.1"/>
    </source>
</evidence>
<feature type="domain" description="Nucleoside phosphorylase" evidence="2">
    <location>
        <begin position="678"/>
        <end position="796"/>
    </location>
</feature>
<evidence type="ECO:0000259" key="3">
    <source>
        <dbReference type="Pfam" id="PF24476"/>
    </source>
</evidence>
<dbReference type="Proteomes" id="UP001313282">
    <property type="component" value="Unassembled WGS sequence"/>
</dbReference>
<protein>
    <recommendedName>
        <fullName evidence="6">Nucleoside phosphorylase domain-containing protein</fullName>
    </recommendedName>
</protein>
<dbReference type="GO" id="GO:0003824">
    <property type="term" value="F:catalytic activity"/>
    <property type="evidence" value="ECO:0007669"/>
    <property type="project" value="InterPro"/>
</dbReference>
<proteinExistence type="predicted"/>
<feature type="region of interest" description="Disordered" evidence="1">
    <location>
        <begin position="592"/>
        <end position="666"/>
    </location>
</feature>
<dbReference type="InterPro" id="IPR000845">
    <property type="entry name" value="Nucleoside_phosphorylase_d"/>
</dbReference>
<dbReference type="PANTHER" id="PTHR46082">
    <property type="entry name" value="ATP/GTP-BINDING PROTEIN-RELATED"/>
    <property type="match status" value="1"/>
</dbReference>
<gene>
    <name evidence="4" type="ORF">TWF718_009660</name>
</gene>
<evidence type="ECO:0008006" key="6">
    <source>
        <dbReference type="Google" id="ProtNLM"/>
    </source>
</evidence>
<feature type="compositionally biased region" description="Polar residues" evidence="1">
    <location>
        <begin position="641"/>
        <end position="663"/>
    </location>
</feature>
<dbReference type="InterPro" id="IPR053137">
    <property type="entry name" value="NLR-like"/>
</dbReference>
<feature type="domain" description="DUF7580" evidence="3">
    <location>
        <begin position="204"/>
        <end position="513"/>
    </location>
</feature>
<accession>A0AAN8MZK7</accession>
<evidence type="ECO:0000313" key="5">
    <source>
        <dbReference type="Proteomes" id="UP001313282"/>
    </source>
</evidence>
<dbReference type="Gene3D" id="3.40.50.1580">
    <property type="entry name" value="Nucleoside phosphorylase domain"/>
    <property type="match status" value="1"/>
</dbReference>